<reference evidence="11 12" key="1">
    <citation type="journal article" date="2011" name="J. Bacteriol.">
        <title>Genome sequence of Methyloversatilis universalis FAM5T, a methylotrophic representative of the order Rhodocyclales.</title>
        <authorList>
            <person name="Kittichotirat W."/>
            <person name="Good N.M."/>
            <person name="Hall R."/>
            <person name="Bringel F."/>
            <person name="Lajus A."/>
            <person name="Medigue C."/>
            <person name="Smalley N.E."/>
            <person name="Beck D."/>
            <person name="Bumgarner R."/>
            <person name="Vuilleumier S."/>
            <person name="Kalyuzhnaya M.G."/>
        </authorList>
    </citation>
    <scope>NUCLEOTIDE SEQUENCE [LARGE SCALE GENOMIC DNA]</scope>
    <source>
        <strain evidence="12">ATCC BAA-1314 / JCM 13912 / FAM5</strain>
    </source>
</reference>
<dbReference type="RefSeq" id="WP_008063143.1">
    <property type="nucleotide sequence ID" value="NZ_AFHG01000053.1"/>
</dbReference>
<evidence type="ECO:0000259" key="10">
    <source>
        <dbReference type="PROSITE" id="PS50929"/>
    </source>
</evidence>
<keyword evidence="5" id="KW-0067">ATP-binding</keyword>
<comment type="subcellular location">
    <subcellularLocation>
        <location evidence="1">Cell membrane</location>
        <topology evidence="1">Multi-pass membrane protein</topology>
    </subcellularLocation>
</comment>
<proteinExistence type="predicted"/>
<gene>
    <name evidence="11" type="ORF">METUNv1_03029</name>
</gene>
<evidence type="ECO:0000313" key="11">
    <source>
        <dbReference type="EMBL" id="EGK70804.1"/>
    </source>
</evidence>
<dbReference type="InterPro" id="IPR003593">
    <property type="entry name" value="AAA+_ATPase"/>
</dbReference>
<accession>F5RFF2</accession>
<dbReference type="PANTHER" id="PTHR43394:SF1">
    <property type="entry name" value="ATP-BINDING CASSETTE SUB-FAMILY B MEMBER 10, MITOCHONDRIAL"/>
    <property type="match status" value="1"/>
</dbReference>
<evidence type="ECO:0000256" key="3">
    <source>
        <dbReference type="ARBA" id="ARBA00022692"/>
    </source>
</evidence>
<dbReference type="SUPFAM" id="SSF90123">
    <property type="entry name" value="ABC transporter transmembrane region"/>
    <property type="match status" value="1"/>
</dbReference>
<evidence type="ECO:0000256" key="6">
    <source>
        <dbReference type="ARBA" id="ARBA00022989"/>
    </source>
</evidence>
<dbReference type="Gene3D" id="3.40.50.300">
    <property type="entry name" value="P-loop containing nucleotide triphosphate hydrolases"/>
    <property type="match status" value="1"/>
</dbReference>
<evidence type="ECO:0000256" key="5">
    <source>
        <dbReference type="ARBA" id="ARBA00022840"/>
    </source>
</evidence>
<keyword evidence="4" id="KW-0547">Nucleotide-binding</keyword>
<evidence type="ECO:0000256" key="8">
    <source>
        <dbReference type="SAM" id="Phobius"/>
    </source>
</evidence>
<dbReference type="InterPro" id="IPR039421">
    <property type="entry name" value="Type_1_exporter"/>
</dbReference>
<feature type="transmembrane region" description="Helical" evidence="8">
    <location>
        <begin position="130"/>
        <end position="147"/>
    </location>
</feature>
<dbReference type="OrthoDB" id="8554730at2"/>
<evidence type="ECO:0000313" key="12">
    <source>
        <dbReference type="Proteomes" id="UP000005019"/>
    </source>
</evidence>
<dbReference type="Gene3D" id="1.20.1560.10">
    <property type="entry name" value="ABC transporter type 1, transmembrane domain"/>
    <property type="match status" value="1"/>
</dbReference>
<dbReference type="EMBL" id="AFHG01000053">
    <property type="protein sequence ID" value="EGK70804.1"/>
    <property type="molecule type" value="Genomic_DNA"/>
</dbReference>
<feature type="transmembrane region" description="Helical" evidence="8">
    <location>
        <begin position="153"/>
        <end position="171"/>
    </location>
</feature>
<comment type="caution">
    <text evidence="11">The sequence shown here is derived from an EMBL/GenBank/DDBJ whole genome shotgun (WGS) entry which is preliminary data.</text>
</comment>
<dbReference type="Pfam" id="PF00005">
    <property type="entry name" value="ABC_tran"/>
    <property type="match status" value="1"/>
</dbReference>
<evidence type="ECO:0000256" key="2">
    <source>
        <dbReference type="ARBA" id="ARBA00022475"/>
    </source>
</evidence>
<dbReference type="GO" id="GO:0090374">
    <property type="term" value="P:oligopeptide export from mitochondrion"/>
    <property type="evidence" value="ECO:0007669"/>
    <property type="project" value="TreeGrafter"/>
</dbReference>
<dbReference type="PROSITE" id="PS50893">
    <property type="entry name" value="ABC_TRANSPORTER_2"/>
    <property type="match status" value="1"/>
</dbReference>
<dbReference type="PROSITE" id="PS00211">
    <property type="entry name" value="ABC_TRANSPORTER_1"/>
    <property type="match status" value="1"/>
</dbReference>
<dbReference type="SMART" id="SM00382">
    <property type="entry name" value="AAA"/>
    <property type="match status" value="1"/>
</dbReference>
<keyword evidence="6 8" id="KW-1133">Transmembrane helix</keyword>
<evidence type="ECO:0000256" key="7">
    <source>
        <dbReference type="ARBA" id="ARBA00023136"/>
    </source>
</evidence>
<keyword evidence="2" id="KW-1003">Cell membrane</keyword>
<dbReference type="InterPro" id="IPR036640">
    <property type="entry name" value="ABC1_TM_sf"/>
</dbReference>
<dbReference type="InterPro" id="IPR011918">
    <property type="entry name" value="ABC_MsbA_ATP-bd"/>
</dbReference>
<dbReference type="FunFam" id="3.40.50.300:FF:000218">
    <property type="entry name" value="Multidrug ABC transporter ATP-binding protein"/>
    <property type="match status" value="1"/>
</dbReference>
<dbReference type="PANTHER" id="PTHR43394">
    <property type="entry name" value="ATP-DEPENDENT PERMEASE MDL1, MITOCHONDRIAL"/>
    <property type="match status" value="1"/>
</dbReference>
<dbReference type="GO" id="GO:0005886">
    <property type="term" value="C:plasma membrane"/>
    <property type="evidence" value="ECO:0007669"/>
    <property type="project" value="UniProtKB-SubCell"/>
</dbReference>
<feature type="domain" description="ABC transmembrane type-1" evidence="10">
    <location>
        <begin position="13"/>
        <end position="295"/>
    </location>
</feature>
<dbReference type="InterPro" id="IPR003439">
    <property type="entry name" value="ABC_transporter-like_ATP-bd"/>
</dbReference>
<keyword evidence="12" id="KW-1185">Reference proteome</keyword>
<dbReference type="AlphaFoldDB" id="F5RFF2"/>
<sequence>MWALIRPHRGRLLLAALGLMLAAGSALALGQGLRTVIDRGFAAADPQWLDRALAATLGLVLLLAAATWLRFYNVSWLGERVAADLRTKVYAHLLSLPPSFFEAGRTGDVISRLTNDTAQIENTVGSTLSIALRNTLLLIGGLVMLALTSGRLTLLVLAGVPLVVAPIVLFGRRVRGLSRERQARLADLGTHIDETVHAIRIVQASNHEDADRSHFAELVERSFATGVRRYRHTAVMIVMVILLVFGSVALILWVGGHDVLDGRLSAGELSAFVFYAAIVASSVGALAEVWGELQRAAGATERLIELLDTRPAIAAPAAPLPMPSPARGDIAFRSVRFCYPSRPDSPALDRFDLDVRAGETVALVGPSGAGKSTLFQLLLRFYDPQSGTVEIDGVPLHCTDPAVLRARIALVPQEAVIFAASVADNVRYARPDASDDEVRAACKAAFADAFIRDLPGGYDSPLGERGVRLSGGQRQRIAIARAILADRPILLLDEATSALDAESERMVQAALEPLMASRTTLVVAHRLSTVQRADRIVVLDHGHAVESGTHAELMARGGLYAQLARLQFIDTGPQRIGES</sequence>
<evidence type="ECO:0000259" key="9">
    <source>
        <dbReference type="PROSITE" id="PS50893"/>
    </source>
</evidence>
<keyword evidence="3 8" id="KW-0812">Transmembrane</keyword>
<dbReference type="GO" id="GO:0005524">
    <property type="term" value="F:ATP binding"/>
    <property type="evidence" value="ECO:0007669"/>
    <property type="project" value="UniProtKB-KW"/>
</dbReference>
<dbReference type="GO" id="GO:0015421">
    <property type="term" value="F:ABC-type oligopeptide transporter activity"/>
    <property type="evidence" value="ECO:0007669"/>
    <property type="project" value="TreeGrafter"/>
</dbReference>
<organism evidence="11 12">
    <name type="scientific">Methyloversatilis universalis (strain ATCC BAA-1314 / DSM 25237 / JCM 13912 / CCUG 52030 / FAM5)</name>
    <dbReference type="NCBI Taxonomy" id="1000565"/>
    <lineage>
        <taxon>Bacteria</taxon>
        <taxon>Pseudomonadati</taxon>
        <taxon>Pseudomonadota</taxon>
        <taxon>Betaproteobacteria</taxon>
        <taxon>Nitrosomonadales</taxon>
        <taxon>Sterolibacteriaceae</taxon>
        <taxon>Methyloversatilis</taxon>
    </lineage>
</organism>
<dbReference type="eggNOG" id="COG1132">
    <property type="taxonomic scope" value="Bacteria"/>
</dbReference>
<dbReference type="Proteomes" id="UP000005019">
    <property type="component" value="Unassembled WGS sequence"/>
</dbReference>
<dbReference type="InterPro" id="IPR017871">
    <property type="entry name" value="ABC_transporter-like_CS"/>
</dbReference>
<dbReference type="InterPro" id="IPR027417">
    <property type="entry name" value="P-loop_NTPase"/>
</dbReference>
<dbReference type="CDD" id="cd18575">
    <property type="entry name" value="ABC_6TM_bac_exporter_ABCB8_10_like"/>
    <property type="match status" value="1"/>
</dbReference>
<dbReference type="Pfam" id="PF00664">
    <property type="entry name" value="ABC_membrane"/>
    <property type="match status" value="1"/>
</dbReference>
<evidence type="ECO:0000256" key="1">
    <source>
        <dbReference type="ARBA" id="ARBA00004651"/>
    </source>
</evidence>
<dbReference type="GO" id="GO:0016887">
    <property type="term" value="F:ATP hydrolysis activity"/>
    <property type="evidence" value="ECO:0007669"/>
    <property type="project" value="InterPro"/>
</dbReference>
<dbReference type="InterPro" id="IPR011527">
    <property type="entry name" value="ABC1_TM_dom"/>
</dbReference>
<evidence type="ECO:0000256" key="4">
    <source>
        <dbReference type="ARBA" id="ARBA00022741"/>
    </source>
</evidence>
<feature type="transmembrane region" description="Helical" evidence="8">
    <location>
        <begin position="52"/>
        <end position="71"/>
    </location>
</feature>
<protein>
    <submittedName>
        <fullName evidence="11">ABC transporter, Putative xenobiotic-transporting ATPase</fullName>
    </submittedName>
</protein>
<dbReference type="PROSITE" id="PS50929">
    <property type="entry name" value="ABC_TM1F"/>
    <property type="match status" value="1"/>
</dbReference>
<feature type="domain" description="ABC transporter" evidence="9">
    <location>
        <begin position="330"/>
        <end position="566"/>
    </location>
</feature>
<dbReference type="STRING" id="1000565.METUNv1_03029"/>
<dbReference type="SUPFAM" id="SSF52540">
    <property type="entry name" value="P-loop containing nucleoside triphosphate hydrolases"/>
    <property type="match status" value="1"/>
</dbReference>
<name>F5RFF2_METUF</name>
<dbReference type="NCBIfam" id="TIGR02204">
    <property type="entry name" value="MsbA_rel"/>
    <property type="match status" value="1"/>
</dbReference>
<feature type="transmembrane region" description="Helical" evidence="8">
    <location>
        <begin position="234"/>
        <end position="254"/>
    </location>
</feature>
<feature type="transmembrane region" description="Helical" evidence="8">
    <location>
        <begin position="269"/>
        <end position="287"/>
    </location>
</feature>
<keyword evidence="7 8" id="KW-0472">Membrane</keyword>